<dbReference type="AlphaFoldDB" id="A0A919M7T2"/>
<dbReference type="Proteomes" id="UP000619479">
    <property type="component" value="Unassembled WGS sequence"/>
</dbReference>
<comment type="caution">
    <text evidence="3">The sequence shown here is derived from an EMBL/GenBank/DDBJ whole genome shotgun (WGS) entry which is preliminary data.</text>
</comment>
<name>A0A919M7T2_9ACTN</name>
<evidence type="ECO:0000256" key="1">
    <source>
        <dbReference type="SAM" id="MobiDB-lite"/>
    </source>
</evidence>
<keyword evidence="4" id="KW-1185">Reference proteome</keyword>
<keyword evidence="2" id="KW-0812">Transmembrane</keyword>
<organism evidence="3 4">
    <name type="scientific">Actinoplanes cyaneus</name>
    <dbReference type="NCBI Taxonomy" id="52696"/>
    <lineage>
        <taxon>Bacteria</taxon>
        <taxon>Bacillati</taxon>
        <taxon>Actinomycetota</taxon>
        <taxon>Actinomycetes</taxon>
        <taxon>Micromonosporales</taxon>
        <taxon>Micromonosporaceae</taxon>
        <taxon>Actinoplanes</taxon>
    </lineage>
</organism>
<feature type="region of interest" description="Disordered" evidence="1">
    <location>
        <begin position="1"/>
        <end position="23"/>
    </location>
</feature>
<dbReference type="RefSeq" id="WP_203742047.1">
    <property type="nucleotide sequence ID" value="NZ_BAAAUC010000019.1"/>
</dbReference>
<gene>
    <name evidence="3" type="ORF">Acy02nite_36300</name>
</gene>
<evidence type="ECO:0000313" key="3">
    <source>
        <dbReference type="EMBL" id="GID65749.1"/>
    </source>
</evidence>
<feature type="transmembrane region" description="Helical" evidence="2">
    <location>
        <begin position="41"/>
        <end position="63"/>
    </location>
</feature>
<feature type="compositionally biased region" description="Low complexity" evidence="1">
    <location>
        <begin position="14"/>
        <end position="23"/>
    </location>
</feature>
<feature type="region of interest" description="Disordered" evidence="1">
    <location>
        <begin position="67"/>
        <end position="96"/>
    </location>
</feature>
<keyword evidence="2" id="KW-0472">Membrane</keyword>
<feature type="compositionally biased region" description="Low complexity" evidence="1">
    <location>
        <begin position="71"/>
        <end position="96"/>
    </location>
</feature>
<proteinExistence type="predicted"/>
<keyword evidence="2" id="KW-1133">Transmembrane helix</keyword>
<accession>A0A919M7T2</accession>
<protein>
    <submittedName>
        <fullName evidence="3">Uncharacterized protein</fullName>
    </submittedName>
</protein>
<sequence length="271" mass="27723">MVQAGEPRENDEPASAGDAADSGRGFLRTGKIGRFATRRTALVAGGLASVVVVLFCLACSGVFTSDPPGPQAASPSASDAASTAASPSATAAQPAAKPVGAVTDLDAVCGNTYYPAAPKYAGKGPHPVVISAKERLDLGDRSARTLNRYAYSGSPAAKKAWAPAAKQAQLVACLDLIGGGTKVKDCATDLAASPKMPLMVGRYRLTVYEVATGRKVVESTLNGAAKTCPWVVLTGSDSTLYTTVDDAQLYRALQAKVVQGAPGPAQPRKRS</sequence>
<feature type="compositionally biased region" description="Basic and acidic residues" evidence="1">
    <location>
        <begin position="1"/>
        <end position="11"/>
    </location>
</feature>
<evidence type="ECO:0000313" key="4">
    <source>
        <dbReference type="Proteomes" id="UP000619479"/>
    </source>
</evidence>
<evidence type="ECO:0000256" key="2">
    <source>
        <dbReference type="SAM" id="Phobius"/>
    </source>
</evidence>
<dbReference type="EMBL" id="BOMH01000028">
    <property type="protein sequence ID" value="GID65749.1"/>
    <property type="molecule type" value="Genomic_DNA"/>
</dbReference>
<reference evidence="3" key="1">
    <citation type="submission" date="2021-01" db="EMBL/GenBank/DDBJ databases">
        <title>Whole genome shotgun sequence of Actinoplanes cyaneus NBRC 14990.</title>
        <authorList>
            <person name="Komaki H."/>
            <person name="Tamura T."/>
        </authorList>
    </citation>
    <scope>NUCLEOTIDE SEQUENCE</scope>
    <source>
        <strain evidence="3">NBRC 14990</strain>
    </source>
</reference>